<dbReference type="EMBL" id="JBIGHW010000024">
    <property type="protein sequence ID" value="MFG6443446.1"/>
    <property type="molecule type" value="Genomic_DNA"/>
</dbReference>
<organism evidence="1 2">
    <name type="scientific">Pelomonas margarita</name>
    <dbReference type="NCBI Taxonomy" id="3299031"/>
    <lineage>
        <taxon>Bacteria</taxon>
        <taxon>Pseudomonadati</taxon>
        <taxon>Pseudomonadota</taxon>
        <taxon>Betaproteobacteria</taxon>
        <taxon>Burkholderiales</taxon>
        <taxon>Sphaerotilaceae</taxon>
        <taxon>Roseateles</taxon>
    </lineage>
</organism>
<dbReference type="Proteomes" id="UP001606301">
    <property type="component" value="Unassembled WGS sequence"/>
</dbReference>
<evidence type="ECO:0000313" key="2">
    <source>
        <dbReference type="Proteomes" id="UP001606301"/>
    </source>
</evidence>
<dbReference type="RefSeq" id="WP_394402082.1">
    <property type="nucleotide sequence ID" value="NZ_JBIGHW010000024.1"/>
</dbReference>
<protein>
    <submittedName>
        <fullName evidence="1">Type II secretion system protein</fullName>
    </submittedName>
</protein>
<proteinExistence type="predicted"/>
<reference evidence="1 2" key="1">
    <citation type="submission" date="2024-08" db="EMBL/GenBank/DDBJ databases">
        <authorList>
            <person name="Lu H."/>
        </authorList>
    </citation>
    <scope>NUCLEOTIDE SEQUENCE [LARGE SCALE GENOMIC DNA]</scope>
    <source>
        <strain evidence="1 2">LKC17W</strain>
    </source>
</reference>
<gene>
    <name evidence="1" type="ORF">ACG0Z3_22390</name>
</gene>
<sequence length="166" mass="18183">MKVQRGYTYVAVLFLVALTATGLAAMGQAWRTGSQREKERELLFRGSEIAYAIAAYAHATPNPPRQYPKRLEDLLVDSRGLKPRHHLRRLYVDPFTGAADWELVPEPSQPGAFSGVRSVSTQALLRESAPDGTPVKEARDLLFSAQRARTNPAAASVRLAASAAPR</sequence>
<keyword evidence="2" id="KW-1185">Reference proteome</keyword>
<comment type="caution">
    <text evidence="1">The sequence shown here is derived from an EMBL/GenBank/DDBJ whole genome shotgun (WGS) entry which is preliminary data.</text>
</comment>
<evidence type="ECO:0000313" key="1">
    <source>
        <dbReference type="EMBL" id="MFG6443446.1"/>
    </source>
</evidence>
<name>A0ABW7FQ41_9BURK</name>
<accession>A0ABW7FQ41</accession>